<feature type="compositionally biased region" description="Basic and acidic residues" evidence="1">
    <location>
        <begin position="26"/>
        <end position="51"/>
    </location>
</feature>
<dbReference type="Proteomes" id="UP001603857">
    <property type="component" value="Unassembled WGS sequence"/>
</dbReference>
<proteinExistence type="predicted"/>
<accession>A0ABD1LF82</accession>
<sequence length="71" mass="7928">MDPDVTNIAGIVGMTRSGRIYTPDNLQDKAPKEEIRGKGRTEEKKKESKEIHPLQRAALVFHMRVNSIPAG</sequence>
<protein>
    <submittedName>
        <fullName evidence="2">Uncharacterized protein</fullName>
    </submittedName>
</protein>
<gene>
    <name evidence="2" type="ORF">Fmac_026564</name>
</gene>
<dbReference type="EMBL" id="JBGMDY010000009">
    <property type="protein sequence ID" value="KAL2322185.1"/>
    <property type="molecule type" value="Genomic_DNA"/>
</dbReference>
<organism evidence="2 3">
    <name type="scientific">Flemingia macrophylla</name>
    <dbReference type="NCBI Taxonomy" id="520843"/>
    <lineage>
        <taxon>Eukaryota</taxon>
        <taxon>Viridiplantae</taxon>
        <taxon>Streptophyta</taxon>
        <taxon>Embryophyta</taxon>
        <taxon>Tracheophyta</taxon>
        <taxon>Spermatophyta</taxon>
        <taxon>Magnoliopsida</taxon>
        <taxon>eudicotyledons</taxon>
        <taxon>Gunneridae</taxon>
        <taxon>Pentapetalae</taxon>
        <taxon>rosids</taxon>
        <taxon>fabids</taxon>
        <taxon>Fabales</taxon>
        <taxon>Fabaceae</taxon>
        <taxon>Papilionoideae</taxon>
        <taxon>50 kb inversion clade</taxon>
        <taxon>NPAAA clade</taxon>
        <taxon>indigoferoid/millettioid clade</taxon>
        <taxon>Phaseoleae</taxon>
        <taxon>Flemingia</taxon>
    </lineage>
</organism>
<name>A0ABD1LF82_9FABA</name>
<evidence type="ECO:0000256" key="1">
    <source>
        <dbReference type="SAM" id="MobiDB-lite"/>
    </source>
</evidence>
<evidence type="ECO:0000313" key="2">
    <source>
        <dbReference type="EMBL" id="KAL2322185.1"/>
    </source>
</evidence>
<keyword evidence="3" id="KW-1185">Reference proteome</keyword>
<evidence type="ECO:0000313" key="3">
    <source>
        <dbReference type="Proteomes" id="UP001603857"/>
    </source>
</evidence>
<reference evidence="2 3" key="1">
    <citation type="submission" date="2024-08" db="EMBL/GenBank/DDBJ databases">
        <title>Insights into the chromosomal genome structure of Flemingia macrophylla.</title>
        <authorList>
            <person name="Ding Y."/>
            <person name="Zhao Y."/>
            <person name="Bi W."/>
            <person name="Wu M."/>
            <person name="Zhao G."/>
            <person name="Gong Y."/>
            <person name="Li W."/>
            <person name="Zhang P."/>
        </authorList>
    </citation>
    <scope>NUCLEOTIDE SEQUENCE [LARGE SCALE GENOMIC DNA]</scope>
    <source>
        <strain evidence="2">DYQJB</strain>
        <tissue evidence="2">Leaf</tissue>
    </source>
</reference>
<dbReference type="AlphaFoldDB" id="A0ABD1LF82"/>
<comment type="caution">
    <text evidence="2">The sequence shown here is derived from an EMBL/GenBank/DDBJ whole genome shotgun (WGS) entry which is preliminary data.</text>
</comment>
<feature type="region of interest" description="Disordered" evidence="1">
    <location>
        <begin position="19"/>
        <end position="51"/>
    </location>
</feature>